<dbReference type="RefSeq" id="XP_062727393.1">
    <property type="nucleotide sequence ID" value="XM_062865355.1"/>
</dbReference>
<reference evidence="3" key="2">
    <citation type="submission" date="2023-06" db="EMBL/GenBank/DDBJ databases">
        <authorList>
            <consortium name="Lawrence Berkeley National Laboratory"/>
            <person name="Mondo S.J."/>
            <person name="Hensen N."/>
            <person name="Bonometti L."/>
            <person name="Westerberg I."/>
            <person name="Brannstrom I.O."/>
            <person name="Guillou S."/>
            <person name="Cros-Aarteil S."/>
            <person name="Calhoun S."/>
            <person name="Haridas S."/>
            <person name="Kuo A."/>
            <person name="Pangilinan J."/>
            <person name="Riley R."/>
            <person name="Labutti K."/>
            <person name="Andreopoulos B."/>
            <person name="Lipzen A."/>
            <person name="Chen C."/>
            <person name="Yanf M."/>
            <person name="Daum C."/>
            <person name="Ng V."/>
            <person name="Clum A."/>
            <person name="Steindorff A."/>
            <person name="Ohm R."/>
            <person name="Martin F."/>
            <person name="Silar P."/>
            <person name="Natvig D."/>
            <person name="Lalanne C."/>
            <person name="Gautier V."/>
            <person name="Ament-Velasquez S.L."/>
            <person name="Kruys A."/>
            <person name="Hutchinson M.I."/>
            <person name="Powell A.J."/>
            <person name="Barry K."/>
            <person name="Miller A.N."/>
            <person name="Grigoriev I.V."/>
            <person name="Debuchy R."/>
            <person name="Gladieux P."/>
            <person name="Thoren M.H."/>
            <person name="Johannesson H."/>
        </authorList>
    </citation>
    <scope>NUCLEOTIDE SEQUENCE</scope>
    <source>
        <strain evidence="3">CBS 333.67</strain>
    </source>
</reference>
<dbReference type="InterPro" id="IPR029058">
    <property type="entry name" value="AB_hydrolase_fold"/>
</dbReference>
<dbReference type="EMBL" id="JAUDZG010000001">
    <property type="protein sequence ID" value="KAK3311613.1"/>
    <property type="molecule type" value="Genomic_DNA"/>
</dbReference>
<dbReference type="Pfam" id="PF12697">
    <property type="entry name" value="Abhydrolase_6"/>
    <property type="match status" value="1"/>
</dbReference>
<evidence type="ECO:0000256" key="1">
    <source>
        <dbReference type="ARBA" id="ARBA00022801"/>
    </source>
</evidence>
<dbReference type="PANTHER" id="PTHR43798:SF31">
    <property type="entry name" value="AB HYDROLASE SUPERFAMILY PROTEIN YCLE"/>
    <property type="match status" value="1"/>
</dbReference>
<organism evidence="3 4">
    <name type="scientific">Chaetomium strumarium</name>
    <dbReference type="NCBI Taxonomy" id="1170767"/>
    <lineage>
        <taxon>Eukaryota</taxon>
        <taxon>Fungi</taxon>
        <taxon>Dikarya</taxon>
        <taxon>Ascomycota</taxon>
        <taxon>Pezizomycotina</taxon>
        <taxon>Sordariomycetes</taxon>
        <taxon>Sordariomycetidae</taxon>
        <taxon>Sordariales</taxon>
        <taxon>Chaetomiaceae</taxon>
        <taxon>Chaetomium</taxon>
    </lineage>
</organism>
<dbReference type="GO" id="GO:0016020">
    <property type="term" value="C:membrane"/>
    <property type="evidence" value="ECO:0007669"/>
    <property type="project" value="TreeGrafter"/>
</dbReference>
<protein>
    <submittedName>
        <fullName evidence="3">Alpha/Beta hydrolase protein</fullName>
    </submittedName>
</protein>
<dbReference type="Proteomes" id="UP001273166">
    <property type="component" value="Unassembled WGS sequence"/>
</dbReference>
<dbReference type="GeneID" id="87884184"/>
<sequence length="349" mass="37387">MVFASPPDPDNSTAIIDFMRQTWLGNAPATNGTTTVSGTWTIAGTYCAPPPGQAKKLAHSTLQVLIHGITYNHSMWAGMGFPFSSDADAEDHIYNWHAYANSRGYATLALDRLGHGASPQRPDPLSVVQPQLQVEILHQIVAAARSGSSAYNVLQTAFERVVIVGHSYGSYVGAALAAQHPADAEAVVLTGYSNYYDFSDVINAEWRAAAEHDPARLGASLPKGYVTMARVEDRVASMYAGAYDPAIPPVDFEGEDTLTVGEIGALGAILGDAVGYGGHVLVVTSVDDAFFCQAPKDKCEAHLASTASSFPDAASYEFFAPEDTGHDLTLHYSSTETFERVHDWLDEKL</sequence>
<evidence type="ECO:0000313" key="4">
    <source>
        <dbReference type="Proteomes" id="UP001273166"/>
    </source>
</evidence>
<accession>A0AAJ0M780</accession>
<dbReference type="SUPFAM" id="SSF53474">
    <property type="entry name" value="alpha/beta-Hydrolases"/>
    <property type="match status" value="1"/>
</dbReference>
<keyword evidence="1 3" id="KW-0378">Hydrolase</keyword>
<dbReference type="PANTHER" id="PTHR43798">
    <property type="entry name" value="MONOACYLGLYCEROL LIPASE"/>
    <property type="match status" value="1"/>
</dbReference>
<feature type="domain" description="AB hydrolase-1" evidence="2">
    <location>
        <begin position="64"/>
        <end position="331"/>
    </location>
</feature>
<proteinExistence type="predicted"/>
<dbReference type="AlphaFoldDB" id="A0AAJ0M780"/>
<dbReference type="InterPro" id="IPR000073">
    <property type="entry name" value="AB_hydrolase_1"/>
</dbReference>
<comment type="caution">
    <text evidence="3">The sequence shown here is derived from an EMBL/GenBank/DDBJ whole genome shotgun (WGS) entry which is preliminary data.</text>
</comment>
<evidence type="ECO:0000313" key="3">
    <source>
        <dbReference type="EMBL" id="KAK3311613.1"/>
    </source>
</evidence>
<dbReference type="Gene3D" id="3.40.50.1820">
    <property type="entry name" value="alpha/beta hydrolase"/>
    <property type="match status" value="1"/>
</dbReference>
<keyword evidence="4" id="KW-1185">Reference proteome</keyword>
<evidence type="ECO:0000259" key="2">
    <source>
        <dbReference type="Pfam" id="PF12697"/>
    </source>
</evidence>
<reference evidence="3" key="1">
    <citation type="journal article" date="2023" name="Mol. Phylogenet. Evol.">
        <title>Genome-scale phylogeny and comparative genomics of the fungal order Sordariales.</title>
        <authorList>
            <person name="Hensen N."/>
            <person name="Bonometti L."/>
            <person name="Westerberg I."/>
            <person name="Brannstrom I.O."/>
            <person name="Guillou S."/>
            <person name="Cros-Aarteil S."/>
            <person name="Calhoun S."/>
            <person name="Haridas S."/>
            <person name="Kuo A."/>
            <person name="Mondo S."/>
            <person name="Pangilinan J."/>
            <person name="Riley R."/>
            <person name="LaButti K."/>
            <person name="Andreopoulos B."/>
            <person name="Lipzen A."/>
            <person name="Chen C."/>
            <person name="Yan M."/>
            <person name="Daum C."/>
            <person name="Ng V."/>
            <person name="Clum A."/>
            <person name="Steindorff A."/>
            <person name="Ohm R.A."/>
            <person name="Martin F."/>
            <person name="Silar P."/>
            <person name="Natvig D.O."/>
            <person name="Lalanne C."/>
            <person name="Gautier V."/>
            <person name="Ament-Velasquez S.L."/>
            <person name="Kruys A."/>
            <person name="Hutchinson M.I."/>
            <person name="Powell A.J."/>
            <person name="Barry K."/>
            <person name="Miller A.N."/>
            <person name="Grigoriev I.V."/>
            <person name="Debuchy R."/>
            <person name="Gladieux P."/>
            <person name="Hiltunen Thoren M."/>
            <person name="Johannesson H."/>
        </authorList>
    </citation>
    <scope>NUCLEOTIDE SEQUENCE</scope>
    <source>
        <strain evidence="3">CBS 333.67</strain>
    </source>
</reference>
<name>A0AAJ0M780_9PEZI</name>
<dbReference type="GO" id="GO:0016787">
    <property type="term" value="F:hydrolase activity"/>
    <property type="evidence" value="ECO:0007669"/>
    <property type="project" value="UniProtKB-KW"/>
</dbReference>
<gene>
    <name evidence="3" type="ORF">B0T15DRAFT_409636</name>
</gene>
<dbReference type="InterPro" id="IPR050266">
    <property type="entry name" value="AB_hydrolase_sf"/>
</dbReference>